<proteinExistence type="predicted"/>
<reference evidence="2 3" key="1">
    <citation type="submission" date="2016-01" db="EMBL/GenBank/DDBJ databases">
        <title>High potential of lignocellulose degradation of a new Verrucomicrobia species.</title>
        <authorList>
            <person name="Wang Y."/>
            <person name="Shi Y."/>
            <person name="Qiu Z."/>
            <person name="Liu S."/>
            <person name="Yang H."/>
        </authorList>
    </citation>
    <scope>NUCLEOTIDE SEQUENCE [LARGE SCALE GENOMIC DNA]</scope>
    <source>
        <strain evidence="2 3">TSB47</strain>
    </source>
</reference>
<evidence type="ECO:0000313" key="3">
    <source>
        <dbReference type="Proteomes" id="UP000078486"/>
    </source>
</evidence>
<dbReference type="Proteomes" id="UP000078486">
    <property type="component" value="Unassembled WGS sequence"/>
</dbReference>
<organism evidence="2 3">
    <name type="scientific">Termitidicoccus mucosus</name>
    <dbReference type="NCBI Taxonomy" id="1184151"/>
    <lineage>
        <taxon>Bacteria</taxon>
        <taxon>Pseudomonadati</taxon>
        <taxon>Verrucomicrobiota</taxon>
        <taxon>Opitutia</taxon>
        <taxon>Opitutales</taxon>
        <taxon>Opitutaceae</taxon>
        <taxon>Termitidicoccus</taxon>
    </lineage>
</organism>
<feature type="compositionally biased region" description="Polar residues" evidence="1">
    <location>
        <begin position="1"/>
        <end position="25"/>
    </location>
</feature>
<dbReference type="OrthoDB" id="196665at2"/>
<keyword evidence="3" id="KW-1185">Reference proteome</keyword>
<dbReference type="AlphaFoldDB" id="A0A178IIH6"/>
<feature type="region of interest" description="Disordered" evidence="1">
    <location>
        <begin position="1"/>
        <end position="30"/>
    </location>
</feature>
<accession>A0A178IIH6</accession>
<name>A0A178IIH6_9BACT</name>
<evidence type="ECO:0000313" key="2">
    <source>
        <dbReference type="EMBL" id="OAM88995.1"/>
    </source>
</evidence>
<dbReference type="RefSeq" id="WP_068769977.1">
    <property type="nucleotide sequence ID" value="NZ_CP109796.1"/>
</dbReference>
<evidence type="ECO:0000256" key="1">
    <source>
        <dbReference type="SAM" id="MobiDB-lite"/>
    </source>
</evidence>
<sequence>MKNINQKQIIRNSTATAESDGNTGSFFFEPIDPREEARAQTIEAFTRLLIWFAEGANVTQRGIRATVALYCVRPDLINGITLEQIGEMGGIGGKAVFSIAKDFRASMGLVA</sequence>
<dbReference type="EMBL" id="LRRQ01000112">
    <property type="protein sequence ID" value="OAM88995.1"/>
    <property type="molecule type" value="Genomic_DNA"/>
</dbReference>
<comment type="caution">
    <text evidence="2">The sequence shown here is derived from an EMBL/GenBank/DDBJ whole genome shotgun (WGS) entry which is preliminary data.</text>
</comment>
<gene>
    <name evidence="2" type="ORF">AW736_09020</name>
</gene>
<protein>
    <submittedName>
        <fullName evidence="2">Uncharacterized protein</fullName>
    </submittedName>
</protein>